<sequence>MATSAHLCRACIRGVRVSRTLQPKYMAWHLSKRHKTLVMERVFPLPPGKNGGLPAGDEVNELHKILRPVGWKYYPDEMECILTDFVEGVGIRGDLVKVKRKYFHEELYPARLAVYASPDNIAEFEEERKAKGIDKQESRLGVFARMAMKELNHLHLEVPMNMDEEWKLDKTHLQVAFRLQGIELEEDCLILPEDPITDLGDFAVEVKINDLESVTVKATIVPITDKFAAR</sequence>
<dbReference type="PANTHER" id="PTHR21368">
    <property type="entry name" value="50S RIBOSOMAL PROTEIN L9"/>
    <property type="match status" value="1"/>
</dbReference>
<feature type="domain" description="Large ribosomal subunit protein bL9m C-terminal" evidence="10">
    <location>
        <begin position="146"/>
        <end position="221"/>
    </location>
</feature>
<dbReference type="GO" id="GO:0003735">
    <property type="term" value="F:structural constituent of ribosome"/>
    <property type="evidence" value="ECO:0007669"/>
    <property type="project" value="InterPro"/>
</dbReference>
<dbReference type="Pfam" id="PF22078">
    <property type="entry name" value="Ribosomal_bL9m_C"/>
    <property type="match status" value="1"/>
</dbReference>
<comment type="subcellular location">
    <subcellularLocation>
        <location evidence="1">Mitochondrion</location>
    </subcellularLocation>
</comment>
<proteinExistence type="inferred from homology"/>
<name>A0AAV3YYV4_9GAST</name>
<keyword evidence="6" id="KW-0687">Ribonucleoprotein</keyword>
<protein>
    <recommendedName>
        <fullName evidence="7">Large ribosomal subunit protein bL9m</fullName>
    </recommendedName>
    <alternativeName>
        <fullName evidence="8">39S ribosomal protein L9, mitochondrial</fullName>
    </alternativeName>
</protein>
<dbReference type="GO" id="GO:1990904">
    <property type="term" value="C:ribonucleoprotein complex"/>
    <property type="evidence" value="ECO:0007669"/>
    <property type="project" value="UniProtKB-KW"/>
</dbReference>
<evidence type="ECO:0000256" key="7">
    <source>
        <dbReference type="ARBA" id="ARBA00035194"/>
    </source>
</evidence>
<dbReference type="InterPro" id="IPR054302">
    <property type="entry name" value="Ribosomal_bL9m_C"/>
</dbReference>
<accession>A0AAV3YYV4</accession>
<dbReference type="GO" id="GO:0005840">
    <property type="term" value="C:ribosome"/>
    <property type="evidence" value="ECO:0007669"/>
    <property type="project" value="UniProtKB-KW"/>
</dbReference>
<gene>
    <name evidence="11" type="ORF">PoB_001524600</name>
</gene>
<organism evidence="11 12">
    <name type="scientific">Plakobranchus ocellatus</name>
    <dbReference type="NCBI Taxonomy" id="259542"/>
    <lineage>
        <taxon>Eukaryota</taxon>
        <taxon>Metazoa</taxon>
        <taxon>Spiralia</taxon>
        <taxon>Lophotrochozoa</taxon>
        <taxon>Mollusca</taxon>
        <taxon>Gastropoda</taxon>
        <taxon>Heterobranchia</taxon>
        <taxon>Euthyneura</taxon>
        <taxon>Panpulmonata</taxon>
        <taxon>Sacoglossa</taxon>
        <taxon>Placobranchoidea</taxon>
        <taxon>Plakobranchidae</taxon>
        <taxon>Plakobranchus</taxon>
    </lineage>
</organism>
<reference evidence="11 12" key="1">
    <citation type="journal article" date="2021" name="Elife">
        <title>Chloroplast acquisition without the gene transfer in kleptoplastic sea slugs, Plakobranchus ocellatus.</title>
        <authorList>
            <person name="Maeda T."/>
            <person name="Takahashi S."/>
            <person name="Yoshida T."/>
            <person name="Shimamura S."/>
            <person name="Takaki Y."/>
            <person name="Nagai Y."/>
            <person name="Toyoda A."/>
            <person name="Suzuki Y."/>
            <person name="Arimoto A."/>
            <person name="Ishii H."/>
            <person name="Satoh N."/>
            <person name="Nishiyama T."/>
            <person name="Hasebe M."/>
            <person name="Maruyama T."/>
            <person name="Minagawa J."/>
            <person name="Obokata J."/>
            <person name="Shigenobu S."/>
        </authorList>
    </citation>
    <scope>NUCLEOTIDE SEQUENCE [LARGE SCALE GENOMIC DNA]</scope>
</reference>
<evidence type="ECO:0000256" key="1">
    <source>
        <dbReference type="ARBA" id="ARBA00004173"/>
    </source>
</evidence>
<evidence type="ECO:0000256" key="6">
    <source>
        <dbReference type="ARBA" id="ARBA00023274"/>
    </source>
</evidence>
<evidence type="ECO:0000256" key="8">
    <source>
        <dbReference type="ARBA" id="ARBA00035381"/>
    </source>
</evidence>
<evidence type="ECO:0000259" key="9">
    <source>
        <dbReference type="Pfam" id="PF01281"/>
    </source>
</evidence>
<comment type="similarity">
    <text evidence="2">Belongs to the bacterial ribosomal protein bL9 family.</text>
</comment>
<comment type="caution">
    <text evidence="11">The sequence shown here is derived from an EMBL/GenBank/DDBJ whole genome shotgun (WGS) entry which is preliminary data.</text>
</comment>
<dbReference type="Gene3D" id="3.40.5.10">
    <property type="entry name" value="Ribosomal protein L9, N-terminal domain"/>
    <property type="match status" value="1"/>
</dbReference>
<evidence type="ECO:0000313" key="12">
    <source>
        <dbReference type="Proteomes" id="UP000735302"/>
    </source>
</evidence>
<dbReference type="Pfam" id="PF01281">
    <property type="entry name" value="Ribosomal_L9_N"/>
    <property type="match status" value="1"/>
</dbReference>
<keyword evidence="4 11" id="KW-0689">Ribosomal protein</keyword>
<dbReference type="InterPro" id="IPR020070">
    <property type="entry name" value="Ribosomal_bL9_N"/>
</dbReference>
<evidence type="ECO:0000259" key="10">
    <source>
        <dbReference type="Pfam" id="PF22078"/>
    </source>
</evidence>
<evidence type="ECO:0000313" key="11">
    <source>
        <dbReference type="EMBL" id="GFN88740.1"/>
    </source>
</evidence>
<dbReference type="Proteomes" id="UP000735302">
    <property type="component" value="Unassembled WGS sequence"/>
</dbReference>
<feature type="domain" description="Ribosomal protein L9" evidence="9">
    <location>
        <begin position="78"/>
        <end position="124"/>
    </location>
</feature>
<keyword evidence="3" id="KW-0809">Transit peptide</keyword>
<dbReference type="InterPro" id="IPR036935">
    <property type="entry name" value="Ribosomal_bL9_N_sf"/>
</dbReference>
<dbReference type="InterPro" id="IPR000244">
    <property type="entry name" value="Ribosomal_bL9"/>
</dbReference>
<dbReference type="GO" id="GO:0006412">
    <property type="term" value="P:translation"/>
    <property type="evidence" value="ECO:0007669"/>
    <property type="project" value="InterPro"/>
</dbReference>
<dbReference type="AlphaFoldDB" id="A0AAV3YYV4"/>
<dbReference type="GO" id="GO:0005739">
    <property type="term" value="C:mitochondrion"/>
    <property type="evidence" value="ECO:0007669"/>
    <property type="project" value="UniProtKB-SubCell"/>
</dbReference>
<evidence type="ECO:0000256" key="3">
    <source>
        <dbReference type="ARBA" id="ARBA00022946"/>
    </source>
</evidence>
<dbReference type="InterPro" id="IPR009027">
    <property type="entry name" value="Ribosomal_bL9/RNase_H1_N"/>
</dbReference>
<evidence type="ECO:0000256" key="5">
    <source>
        <dbReference type="ARBA" id="ARBA00023128"/>
    </source>
</evidence>
<dbReference type="SUPFAM" id="SSF55658">
    <property type="entry name" value="L9 N-domain-like"/>
    <property type="match status" value="1"/>
</dbReference>
<keyword evidence="5" id="KW-0496">Mitochondrion</keyword>
<dbReference type="EMBL" id="BLXT01001881">
    <property type="protein sequence ID" value="GFN88740.1"/>
    <property type="molecule type" value="Genomic_DNA"/>
</dbReference>
<evidence type="ECO:0000256" key="4">
    <source>
        <dbReference type="ARBA" id="ARBA00022980"/>
    </source>
</evidence>
<keyword evidence="12" id="KW-1185">Reference proteome</keyword>
<evidence type="ECO:0000256" key="2">
    <source>
        <dbReference type="ARBA" id="ARBA00010605"/>
    </source>
</evidence>